<proteinExistence type="predicted"/>
<dbReference type="Proteomes" id="UP000622430">
    <property type="component" value="Segment"/>
</dbReference>
<evidence type="ECO:0000313" key="3">
    <source>
        <dbReference type="Proteomes" id="UP000622430"/>
    </source>
</evidence>
<reference evidence="2" key="1">
    <citation type="submission" date="2021-01" db="EMBL/GenBank/DDBJ databases">
        <authorList>
            <person name="Rakov C."/>
            <person name="Alkalay-Oren S."/>
            <person name="Coppenhagen-Glazer S."/>
            <person name="Hazan R."/>
        </authorList>
    </citation>
    <scope>NUCLEOTIDE SEQUENCE</scope>
</reference>
<organism evidence="2 3">
    <name type="scientific">Burkholderia phage BCSR52</name>
    <dbReference type="NCBI Taxonomy" id="2805748"/>
    <lineage>
        <taxon>Viruses</taxon>
        <taxon>Duplodnaviria</taxon>
        <taxon>Heunggongvirae</taxon>
        <taxon>Uroviricota</taxon>
        <taxon>Caudoviricetes</taxon>
        <taxon>Lindbergviridae</taxon>
        <taxon>Irusalimvirus</taxon>
        <taxon>Irusalimvirus BCSR52</taxon>
    </lineage>
</organism>
<dbReference type="PROSITE" id="PS51257">
    <property type="entry name" value="PROKAR_LIPOPROTEIN"/>
    <property type="match status" value="1"/>
</dbReference>
<keyword evidence="3" id="KW-1185">Reference proteome</keyword>
<sequence>MKFVDTPESKRSKTNYVALFFAFICALAFACAGVKIAGNDFHAASFFAGIGIFSGAFHAIAVMIFGKSGR</sequence>
<feature type="transmembrane region" description="Helical" evidence="1">
    <location>
        <begin position="16"/>
        <end position="37"/>
    </location>
</feature>
<evidence type="ECO:0000256" key="1">
    <source>
        <dbReference type="SAM" id="Phobius"/>
    </source>
</evidence>
<name>A0A889IQD7_9CAUD</name>
<evidence type="ECO:0000313" key="2">
    <source>
        <dbReference type="EMBL" id="QRE00369.1"/>
    </source>
</evidence>
<keyword evidence="1" id="KW-0812">Transmembrane</keyword>
<dbReference type="EMBL" id="MW460246">
    <property type="protein sequence ID" value="QRE00369.1"/>
    <property type="molecule type" value="Genomic_DNA"/>
</dbReference>
<keyword evidence="1" id="KW-1133">Transmembrane helix</keyword>
<accession>A0A889IQD7</accession>
<evidence type="ECO:0008006" key="4">
    <source>
        <dbReference type="Google" id="ProtNLM"/>
    </source>
</evidence>
<keyword evidence="1" id="KW-0472">Membrane</keyword>
<protein>
    <recommendedName>
        <fullName evidence="4">Lipoprotein</fullName>
    </recommendedName>
</protein>
<feature type="transmembrane region" description="Helical" evidence="1">
    <location>
        <begin position="43"/>
        <end position="65"/>
    </location>
</feature>